<comment type="caution">
    <text evidence="2">The sequence shown here is derived from an EMBL/GenBank/DDBJ whole genome shotgun (WGS) entry which is preliminary data.</text>
</comment>
<name>A0ABW4Q5J5_9MICC</name>
<evidence type="ECO:0000313" key="3">
    <source>
        <dbReference type="Proteomes" id="UP001597307"/>
    </source>
</evidence>
<accession>A0ABW4Q5J5</accession>
<feature type="compositionally biased region" description="Pro residues" evidence="1">
    <location>
        <begin position="60"/>
        <end position="75"/>
    </location>
</feature>
<protein>
    <submittedName>
        <fullName evidence="2">Uncharacterized protein</fullName>
    </submittedName>
</protein>
<sequence>MPHTEPSVASMKLSKDQYIELADTFRDKAQKAHHEAREWMARALVAEAQLSTLRAAYEPPQSPSTKTPPPMQESK</sequence>
<evidence type="ECO:0000313" key="2">
    <source>
        <dbReference type="EMBL" id="MFD1845336.1"/>
    </source>
</evidence>
<feature type="region of interest" description="Disordered" evidence="1">
    <location>
        <begin position="54"/>
        <end position="75"/>
    </location>
</feature>
<dbReference type="Proteomes" id="UP001597307">
    <property type="component" value="Unassembled WGS sequence"/>
</dbReference>
<dbReference type="RefSeq" id="WP_343877520.1">
    <property type="nucleotide sequence ID" value="NZ_BAAAIJ010000007.1"/>
</dbReference>
<evidence type="ECO:0000256" key="1">
    <source>
        <dbReference type="SAM" id="MobiDB-lite"/>
    </source>
</evidence>
<gene>
    <name evidence="2" type="ORF">ACFSFX_01835</name>
</gene>
<keyword evidence="3" id="KW-1185">Reference proteome</keyword>
<reference evidence="3" key="1">
    <citation type="journal article" date="2019" name="Int. J. Syst. Evol. Microbiol.">
        <title>The Global Catalogue of Microorganisms (GCM) 10K type strain sequencing project: providing services to taxonomists for standard genome sequencing and annotation.</title>
        <authorList>
            <consortium name="The Broad Institute Genomics Platform"/>
            <consortium name="The Broad Institute Genome Sequencing Center for Infectious Disease"/>
            <person name="Wu L."/>
            <person name="Ma J."/>
        </authorList>
    </citation>
    <scope>NUCLEOTIDE SEQUENCE [LARGE SCALE GENOMIC DNA]</scope>
    <source>
        <strain evidence="3">JCM 11496</strain>
    </source>
</reference>
<proteinExistence type="predicted"/>
<dbReference type="EMBL" id="JBHUGA010000006">
    <property type="protein sequence ID" value="MFD1845336.1"/>
    <property type="molecule type" value="Genomic_DNA"/>
</dbReference>
<organism evidence="2 3">
    <name type="scientific">Arthrobacter flavus</name>
    <dbReference type="NCBI Taxonomy" id="95172"/>
    <lineage>
        <taxon>Bacteria</taxon>
        <taxon>Bacillati</taxon>
        <taxon>Actinomycetota</taxon>
        <taxon>Actinomycetes</taxon>
        <taxon>Micrococcales</taxon>
        <taxon>Micrococcaceae</taxon>
        <taxon>Arthrobacter</taxon>
    </lineage>
</organism>